<evidence type="ECO:0000256" key="1">
    <source>
        <dbReference type="SAM" id="MobiDB-lite"/>
    </source>
</evidence>
<dbReference type="CDD" id="cd09276">
    <property type="entry name" value="Rnase_HI_RT_non_LTR"/>
    <property type="match status" value="1"/>
</dbReference>
<dbReference type="InterPro" id="IPR002156">
    <property type="entry name" value="RNaseH_domain"/>
</dbReference>
<protein>
    <submittedName>
        <fullName evidence="3">SFRICE_004948</fullName>
    </submittedName>
</protein>
<dbReference type="GO" id="GO:0003676">
    <property type="term" value="F:nucleic acid binding"/>
    <property type="evidence" value="ECO:0007669"/>
    <property type="project" value="InterPro"/>
</dbReference>
<organism evidence="3">
    <name type="scientific">Spodoptera frugiperda</name>
    <name type="common">Fall armyworm</name>
    <dbReference type="NCBI Taxonomy" id="7108"/>
    <lineage>
        <taxon>Eukaryota</taxon>
        <taxon>Metazoa</taxon>
        <taxon>Ecdysozoa</taxon>
        <taxon>Arthropoda</taxon>
        <taxon>Hexapoda</taxon>
        <taxon>Insecta</taxon>
        <taxon>Pterygota</taxon>
        <taxon>Neoptera</taxon>
        <taxon>Endopterygota</taxon>
        <taxon>Lepidoptera</taxon>
        <taxon>Glossata</taxon>
        <taxon>Ditrysia</taxon>
        <taxon>Noctuoidea</taxon>
        <taxon>Noctuidae</taxon>
        <taxon>Amphipyrinae</taxon>
        <taxon>Spodoptera</taxon>
    </lineage>
</organism>
<feature type="compositionally biased region" description="Basic and acidic residues" evidence="1">
    <location>
        <begin position="1"/>
        <end position="13"/>
    </location>
</feature>
<dbReference type="PROSITE" id="PS50879">
    <property type="entry name" value="RNASE_H_1"/>
    <property type="match status" value="1"/>
</dbReference>
<dbReference type="InterPro" id="IPR036397">
    <property type="entry name" value="RNaseH_sf"/>
</dbReference>
<dbReference type="InterPro" id="IPR012337">
    <property type="entry name" value="RNaseH-like_sf"/>
</dbReference>
<dbReference type="EMBL" id="ODYU01005687">
    <property type="protein sequence ID" value="SOQ46794.1"/>
    <property type="molecule type" value="Genomic_DNA"/>
</dbReference>
<name>A0A2H1W2Q8_SPOFR</name>
<dbReference type="Gene3D" id="3.30.420.10">
    <property type="entry name" value="Ribonuclease H-like superfamily/Ribonuclease H"/>
    <property type="match status" value="1"/>
</dbReference>
<reference evidence="3" key="1">
    <citation type="submission" date="2016-07" db="EMBL/GenBank/DDBJ databases">
        <authorList>
            <person name="Bretaudeau A."/>
        </authorList>
    </citation>
    <scope>NUCLEOTIDE SEQUENCE</scope>
    <source>
        <strain evidence="3">Rice</strain>
        <tissue evidence="3">Whole body</tissue>
    </source>
</reference>
<dbReference type="AlphaFoldDB" id="A0A2H1W2Q8"/>
<evidence type="ECO:0000313" key="3">
    <source>
        <dbReference type="EMBL" id="SOQ46794.1"/>
    </source>
</evidence>
<feature type="domain" description="RNase H type-1" evidence="2">
    <location>
        <begin position="529"/>
        <end position="665"/>
    </location>
</feature>
<proteinExistence type="predicted"/>
<dbReference type="Pfam" id="PF00075">
    <property type="entry name" value="RNase_H"/>
    <property type="match status" value="1"/>
</dbReference>
<dbReference type="GO" id="GO:0004523">
    <property type="term" value="F:RNA-DNA hybrid ribonuclease activity"/>
    <property type="evidence" value="ECO:0007669"/>
    <property type="project" value="InterPro"/>
</dbReference>
<evidence type="ECO:0000259" key="2">
    <source>
        <dbReference type="PROSITE" id="PS50879"/>
    </source>
</evidence>
<sequence length="846" mass="97118">MEEDIGVEREQQDNRNLTAERSVNEKEKGEQRLPEKRGRQDEKEIIEDDDGFTTVVRGHKKPARINSKDRDLSSMLKEVDEPEKCVVCVTSNKEMLPKQFGMAKWLRAAGIENITKMMYKGPYKVLIQFENRESALKLMTSTKLHELEYRAHIINELQFTYGILRQVDLEMDETEILENLKCEFEIESVKRLKRLDDSSKWINSETIKICFKSSTLPPYVYGYGCRFQGEPFTFPVSQCSICWKYGHLSRSCPNKNPICPKCGDKHANCETTTYICVNCKGPHMALNKKCPIFLKEKEIRNIMTKDCCTYRKALEKYIKKAECHKKATYQNEHEIHSQTSSNISNESVQSLYNTFIRVVNKATDEHIPMLKTCTDPNKCFQPKPYWNPSLANLVAQRRLALSQFRKNPTPHNLNILEGKTLEAKEAIRQAKSTDWQNYCSSIDEQTSSSEMWKRAVPVQWRDIYITPIPKSSPAGVIKLRPISLISCVCKLLHSILTRRLEWFIEKNKLLSPFTSGFRRGQSCQDCLVKLDWYPIFTDGAKNVNGQGAAFYVPNTPMPQHSNCFKIDEKVCIMTLELVAISEALSYVCNTGVHRKVVILTDSKSSLQHIARCASGSRGASIAYVILCKMDELTERGVLLRLQWVPSHTGLRGNEEADTLAKFAATSGRQINIVPDYSEFMPIYKQICFENWKEYFNKCSLEKGIWYKTIQCQPPHIPWCANTELNRKLTVTAHRLRSGHIPCNKFNFMMRKTDSPNCDNCGICEDLYHLLLECVRFEAGRNWLANAFKLNRLDVGAYNLHSVPILERAGNVGESNKICPVVVHIEPSDHQRRDPVGLTPDLKLRIT</sequence>
<feature type="compositionally biased region" description="Basic and acidic residues" evidence="1">
    <location>
        <begin position="22"/>
        <end position="43"/>
    </location>
</feature>
<feature type="region of interest" description="Disordered" evidence="1">
    <location>
        <begin position="1"/>
        <end position="50"/>
    </location>
</feature>
<dbReference type="SUPFAM" id="SSF53098">
    <property type="entry name" value="Ribonuclease H-like"/>
    <property type="match status" value="1"/>
</dbReference>
<accession>A0A2H1W2Q8</accession>
<gene>
    <name evidence="3" type="ORF">SFRICE_004948</name>
</gene>